<evidence type="ECO:0000256" key="4">
    <source>
        <dbReference type="SAM" id="MobiDB-lite"/>
    </source>
</evidence>
<dbReference type="InterPro" id="IPR050204">
    <property type="entry name" value="AraC_XylS_family_regulators"/>
</dbReference>
<dbReference type="Proteomes" id="UP000198797">
    <property type="component" value="Unassembled WGS sequence"/>
</dbReference>
<evidence type="ECO:0000256" key="2">
    <source>
        <dbReference type="ARBA" id="ARBA00023125"/>
    </source>
</evidence>
<dbReference type="EMBL" id="FMCU01000004">
    <property type="protein sequence ID" value="SCF04106.1"/>
    <property type="molecule type" value="Genomic_DNA"/>
</dbReference>
<dbReference type="SMART" id="SM00342">
    <property type="entry name" value="HTH_ARAC"/>
    <property type="match status" value="1"/>
</dbReference>
<keyword evidence="2 6" id="KW-0238">DNA-binding</keyword>
<evidence type="ECO:0000256" key="1">
    <source>
        <dbReference type="ARBA" id="ARBA00023015"/>
    </source>
</evidence>
<evidence type="ECO:0000313" key="6">
    <source>
        <dbReference type="EMBL" id="SCF04106.1"/>
    </source>
</evidence>
<dbReference type="AlphaFoldDB" id="A0A1C4X6L3"/>
<feature type="domain" description="HTH araC/xylS-type" evidence="5">
    <location>
        <begin position="243"/>
        <end position="345"/>
    </location>
</feature>
<keyword evidence="3" id="KW-0804">Transcription</keyword>
<proteinExistence type="predicted"/>
<dbReference type="PROSITE" id="PS01124">
    <property type="entry name" value="HTH_ARAC_FAMILY_2"/>
    <property type="match status" value="1"/>
</dbReference>
<keyword evidence="1" id="KW-0805">Transcription regulation</keyword>
<dbReference type="Gene3D" id="1.10.10.60">
    <property type="entry name" value="Homeodomain-like"/>
    <property type="match status" value="1"/>
</dbReference>
<dbReference type="GO" id="GO:0003700">
    <property type="term" value="F:DNA-binding transcription factor activity"/>
    <property type="evidence" value="ECO:0007669"/>
    <property type="project" value="InterPro"/>
</dbReference>
<dbReference type="PANTHER" id="PTHR46796">
    <property type="entry name" value="HTH-TYPE TRANSCRIPTIONAL ACTIVATOR RHAS-RELATED"/>
    <property type="match status" value="1"/>
</dbReference>
<dbReference type="InterPro" id="IPR018060">
    <property type="entry name" value="HTH_AraC"/>
</dbReference>
<dbReference type="OrthoDB" id="5464689at2"/>
<dbReference type="STRING" id="121616.GA0070216_104175"/>
<accession>A0A1C4X6L3</accession>
<reference evidence="7" key="1">
    <citation type="submission" date="2016-06" db="EMBL/GenBank/DDBJ databases">
        <authorList>
            <person name="Varghese N."/>
            <person name="Submissions Spin"/>
        </authorList>
    </citation>
    <scope>NUCLEOTIDE SEQUENCE [LARGE SCALE GENOMIC DNA]</scope>
    <source>
        <strain evidence="7">DSM 44100</strain>
    </source>
</reference>
<gene>
    <name evidence="6" type="ORF">GA0070216_104175</name>
</gene>
<feature type="region of interest" description="Disordered" evidence="4">
    <location>
        <begin position="1"/>
        <end position="23"/>
    </location>
</feature>
<keyword evidence="7" id="KW-1185">Reference proteome</keyword>
<dbReference type="SUPFAM" id="SSF46689">
    <property type="entry name" value="Homeodomain-like"/>
    <property type="match status" value="2"/>
</dbReference>
<evidence type="ECO:0000256" key="3">
    <source>
        <dbReference type="ARBA" id="ARBA00023163"/>
    </source>
</evidence>
<dbReference type="InterPro" id="IPR009057">
    <property type="entry name" value="Homeodomain-like_sf"/>
</dbReference>
<name>A0A1C4X6L3_9ACTN</name>
<evidence type="ECO:0000313" key="7">
    <source>
        <dbReference type="Proteomes" id="UP000198797"/>
    </source>
</evidence>
<protein>
    <submittedName>
        <fullName evidence="6">AraC-type DNA-binding protein</fullName>
    </submittedName>
</protein>
<dbReference type="PANTHER" id="PTHR46796:SF12">
    <property type="entry name" value="HTH-TYPE DNA-BINDING TRANSCRIPTIONAL ACTIVATOR EUTR"/>
    <property type="match status" value="1"/>
</dbReference>
<organism evidence="6 7">
    <name type="scientific">Micromonospora matsumotoense</name>
    <dbReference type="NCBI Taxonomy" id="121616"/>
    <lineage>
        <taxon>Bacteria</taxon>
        <taxon>Bacillati</taxon>
        <taxon>Actinomycetota</taxon>
        <taxon>Actinomycetes</taxon>
        <taxon>Micromonosporales</taxon>
        <taxon>Micromonosporaceae</taxon>
        <taxon>Micromonospora</taxon>
    </lineage>
</organism>
<evidence type="ECO:0000259" key="5">
    <source>
        <dbReference type="PROSITE" id="PS01124"/>
    </source>
</evidence>
<sequence>MAGYRPPLSRRSTAQSAVEADPEAGVQPLPWQRYTMTDADEVRAFFRATFADVTAVLSEFGAGGAKPQGMRTMLGDVMLHGLRYSARIRVEGVAHGLVNIIHVRDGRLSVSDRGDVHRVAPGQVALLPAEQLLELECEAVESFTVGLPTSLVDEVAHSRLGGDGGRVRFAGTRPVSAGLERHWLGTLAYVRQVVLADLDLATNPLIIGQVRHMLATAALAVFPSAAVVPQPRGPGDIAPSVVRRAMDHVEAHSDRYVSLTELAEAAGVSARGLQYAFRRYQDTTPARYARRVRLGRAHEDLLRGDPAVGDTVAAIAARWGFTDAKRFATDYRAAYGQPPSRTLRS</sequence>
<dbReference type="GO" id="GO:0043565">
    <property type="term" value="F:sequence-specific DNA binding"/>
    <property type="evidence" value="ECO:0007669"/>
    <property type="project" value="InterPro"/>
</dbReference>
<dbReference type="Pfam" id="PF12833">
    <property type="entry name" value="HTH_18"/>
    <property type="match status" value="1"/>
</dbReference>